<dbReference type="AlphaFoldDB" id="G7ZIS2"/>
<dbReference type="Gene3D" id="3.90.550.10">
    <property type="entry name" value="Spore Coat Polysaccharide Biosynthesis Protein SpsA, Chain A"/>
    <property type="match status" value="2"/>
</dbReference>
<dbReference type="Pfam" id="PF13578">
    <property type="entry name" value="Methyltransf_24"/>
    <property type="match status" value="1"/>
</dbReference>
<evidence type="ECO:0000313" key="3">
    <source>
        <dbReference type="EMBL" id="CBS91604.1"/>
    </source>
</evidence>
<reference evidence="4" key="1">
    <citation type="journal article" date="2011" name="PLoS Genet.">
        <title>Azospirillum genomes reveal transition of bacteria from aquatic to terrestrial environments.</title>
        <authorList>
            <person name="Wisniewski-Dye F."/>
            <person name="Borziak K."/>
            <person name="Khalsa-Moyers G."/>
            <person name="Alexandre G."/>
            <person name="Sukharnikov L.O."/>
            <person name="Wuichet K."/>
            <person name="Hurst G.B."/>
            <person name="McDonald W.H."/>
            <person name="Robertson J.S."/>
            <person name="Barbe V."/>
            <person name="Calteau A."/>
            <person name="Rouy Z."/>
            <person name="Mangenot S."/>
            <person name="Prigent-Combaret C."/>
            <person name="Normand P."/>
            <person name="Boyer M."/>
            <person name="Siguier P."/>
            <person name="Dessaux Y."/>
            <person name="Elmerich C."/>
            <person name="Condemine G."/>
            <person name="Krishnen G."/>
            <person name="Kennedy I."/>
            <person name="Paterson A.H."/>
            <person name="Gonzalez V."/>
            <person name="Mavingui P."/>
            <person name="Zhulin I.B."/>
        </authorList>
    </citation>
    <scope>NUCLEOTIDE SEQUENCE [LARGE SCALE GENOMIC DNA]</scope>
    <source>
        <strain evidence="4">4B</strain>
    </source>
</reference>
<gene>
    <name evidence="3" type="ordered locus">AZOLI_p60199</name>
</gene>
<dbReference type="InterPro" id="IPR029044">
    <property type="entry name" value="Nucleotide-diphossugar_trans"/>
</dbReference>
<dbReference type="Pfam" id="PF00535">
    <property type="entry name" value="Glycos_transf_2"/>
    <property type="match status" value="2"/>
</dbReference>
<feature type="coiled-coil region" evidence="1">
    <location>
        <begin position="256"/>
        <end position="283"/>
    </location>
</feature>
<dbReference type="GO" id="GO:0016757">
    <property type="term" value="F:glycosyltransferase activity"/>
    <property type="evidence" value="ECO:0007669"/>
    <property type="project" value="UniProtKB-KW"/>
</dbReference>
<keyword evidence="3" id="KW-0614">Plasmid</keyword>
<feature type="domain" description="Glycosyltransferase 2-like" evidence="2">
    <location>
        <begin position="611"/>
        <end position="769"/>
    </location>
</feature>
<dbReference type="Gene3D" id="3.40.50.150">
    <property type="entry name" value="Vaccinia Virus protein VP39"/>
    <property type="match status" value="1"/>
</dbReference>
<proteinExistence type="predicted"/>
<dbReference type="KEGG" id="ali:AZOLI_p60199"/>
<sequence length="1166" mass="131384">MDRTPLRSQAEEEAQVDSFLKDQGSDTLRRICRPITLLTPDLITAPASWLGHVPFAFWIVDALRPDSLVELGTHTGNSYAAFCQAVRHVGLPTSCYAVDTWAGDPQAGFYGDDIYNKLAAYHDPRYAGFSRLLRMTFDDALVHFADGSVDLLHIDGLHTYEAVRHDFETWLPKMSRRGVVLFHDINVRKDDFGVWRLWDEITRDYPSFTFLHSNGLGVLGVGEDLPDALHELFAVQKAGGEGLRAVRSWFDRLGDAAIETETIQRLEEQEKHLRTEVAMVRKVLDDQIAHTEDLKGMIATRDRDIALIQGWLSDHQAEIRRQGDALAEMAQELANRDHELADRDHELADRERNLAAHARELVAREQAIAHLHGVVASRDQHIHSLVNSTSWKLSAPVRKLGRLTQKAGRFYRRRLHAITLEPLHDVVPSPQGGYEATGSDPAFLLRSDRGRLPGHWCVISYRVVRASAPLVPVIYVDDGNGFDERTMIRLPVDTVGEFRQLALLPQTVKALRFDPATRPVSFEIADFTIREIGKTNILLDYVRQNQPGRVLDYLRRHGWQATKQRVLQELQPNRWSADYKSWVRMYDTLTPEDAAAIKADIARLPARPRFSVVMPVYNTPEAYLREALDSVLAQFYPDWELCIADDASTAPHVTKVLAEYKARDNRIKVIRRETNGHISAASNSALDLATGDFVALMDHDDRLPPHALYAVAAELAQHPDTDILYSDEDKIDADGERYDPHFKSGFNLDLLHGQNMVNHLGVFRRSLIEQAGRFRLGFEGSQDYDLTLRAVEATEPARIRHIPAILYHWRVFPDSSAFSTVELPRATAAAHKALTEHFQRRGIDATVETSPATARFTRIRYALPAKLPRVSLIVPTRDKVDLLKGCVDGLLHRTDYPDLEILIVDNNSEEAATFAYFDTLKDEPRVRVLTYKAPFNYSSINNFAAAEATGEVLGLINNDIEVMEPGWLAEMVSHALRPEVGAVGAKLYYADGTIQHAGVVTGICGVAGHVHKGLTRDAYGYFSRAQLTQDLSCVTAACLILRKEIFDEVGGLNSEKLAVAFNDVDFCLRIREKGYLVVWTPFAELYHLESASRGPDTAPDKVKRFMGEVAYMQERWGDSLLADPYYNPNLTLDAENFGLAFPPRTVKPWLRKACPELRKERLKESI</sequence>
<name>G7ZIS2_AZOL4</name>
<organism evidence="3 4">
    <name type="scientific">Azospirillum lipoferum (strain 4B)</name>
    <dbReference type="NCBI Taxonomy" id="862719"/>
    <lineage>
        <taxon>Bacteria</taxon>
        <taxon>Pseudomonadati</taxon>
        <taxon>Pseudomonadota</taxon>
        <taxon>Alphaproteobacteria</taxon>
        <taxon>Rhodospirillales</taxon>
        <taxon>Azospirillaceae</taxon>
        <taxon>Azospirillum</taxon>
    </lineage>
</organism>
<dbReference type="InterPro" id="IPR001173">
    <property type="entry name" value="Glyco_trans_2-like"/>
</dbReference>
<keyword evidence="1" id="KW-0175">Coiled coil</keyword>
<evidence type="ECO:0000256" key="1">
    <source>
        <dbReference type="SAM" id="Coils"/>
    </source>
</evidence>
<dbReference type="PANTHER" id="PTHR43179:SF7">
    <property type="entry name" value="RHAMNOSYLTRANSFERASE WBBL"/>
    <property type="match status" value="1"/>
</dbReference>
<dbReference type="HOGENOM" id="CLU_005003_1_0_5"/>
<evidence type="ECO:0000313" key="4">
    <source>
        <dbReference type="Proteomes" id="UP000005667"/>
    </source>
</evidence>
<accession>G7ZIS2</accession>
<dbReference type="CDD" id="cd04184">
    <property type="entry name" value="GT2_RfbC_Mx_like"/>
    <property type="match status" value="1"/>
</dbReference>
<dbReference type="CDD" id="cd04186">
    <property type="entry name" value="GT_2_like_c"/>
    <property type="match status" value="1"/>
</dbReference>
<geneLocation type="plasmid" evidence="3 4">
    <name>AZO_p6</name>
</geneLocation>
<dbReference type="InterPro" id="IPR029063">
    <property type="entry name" value="SAM-dependent_MTases_sf"/>
</dbReference>
<keyword evidence="4" id="KW-1185">Reference proteome</keyword>
<keyword evidence="3" id="KW-0808">Transferase</keyword>
<evidence type="ECO:0000259" key="2">
    <source>
        <dbReference type="Pfam" id="PF00535"/>
    </source>
</evidence>
<protein>
    <submittedName>
        <fullName evidence="3">Glycosyl transferase, family 2</fullName>
    </submittedName>
</protein>
<feature type="domain" description="Glycosyltransferase 2-like" evidence="2">
    <location>
        <begin position="871"/>
        <end position="1049"/>
    </location>
</feature>
<dbReference type="SUPFAM" id="SSF53335">
    <property type="entry name" value="S-adenosyl-L-methionine-dependent methyltransferases"/>
    <property type="match status" value="1"/>
</dbReference>
<dbReference type="OrthoDB" id="115878at2"/>
<dbReference type="SUPFAM" id="SSF53448">
    <property type="entry name" value="Nucleotide-diphospho-sugar transferases"/>
    <property type="match status" value="2"/>
</dbReference>
<dbReference type="PANTHER" id="PTHR43179">
    <property type="entry name" value="RHAMNOSYLTRANSFERASE WBBL"/>
    <property type="match status" value="1"/>
</dbReference>
<dbReference type="EMBL" id="FQ311874">
    <property type="protein sequence ID" value="CBS91604.1"/>
    <property type="molecule type" value="Genomic_DNA"/>
</dbReference>
<dbReference type="Proteomes" id="UP000005667">
    <property type="component" value="Plasmid AZO_p6"/>
</dbReference>